<dbReference type="RefSeq" id="WP_219053092.1">
    <property type="nucleotide sequence ID" value="NZ_JAHWDP010000004.1"/>
</dbReference>
<gene>
    <name evidence="2" type="ORF">KXJ69_10625</name>
</gene>
<dbReference type="Proteomes" id="UP001138686">
    <property type="component" value="Unassembled WGS sequence"/>
</dbReference>
<keyword evidence="3" id="KW-1185">Reference proteome</keyword>
<feature type="transmembrane region" description="Helical" evidence="1">
    <location>
        <begin position="32"/>
        <end position="51"/>
    </location>
</feature>
<keyword evidence="1" id="KW-0472">Membrane</keyword>
<organism evidence="2 3">
    <name type="scientific">Halomarinibacterium sedimenti</name>
    <dbReference type="NCBI Taxonomy" id="2857106"/>
    <lineage>
        <taxon>Bacteria</taxon>
        <taxon>Pseudomonadati</taxon>
        <taxon>Bacteroidota</taxon>
        <taxon>Flavobacteriia</taxon>
        <taxon>Flavobacteriales</taxon>
        <taxon>Flavobacteriaceae</taxon>
        <taxon>Halomarinibacterium</taxon>
    </lineage>
</organism>
<dbReference type="EMBL" id="JAHWDP010000004">
    <property type="protein sequence ID" value="MBW2938564.1"/>
    <property type="molecule type" value="Genomic_DNA"/>
</dbReference>
<evidence type="ECO:0000256" key="1">
    <source>
        <dbReference type="SAM" id="Phobius"/>
    </source>
</evidence>
<evidence type="ECO:0000313" key="3">
    <source>
        <dbReference type="Proteomes" id="UP001138686"/>
    </source>
</evidence>
<name>A0A9X1FR41_9FLAO</name>
<evidence type="ECO:0000313" key="2">
    <source>
        <dbReference type="EMBL" id="MBW2938564.1"/>
    </source>
</evidence>
<keyword evidence="1" id="KW-0812">Transmembrane</keyword>
<comment type="caution">
    <text evidence="2">The sequence shown here is derived from an EMBL/GenBank/DDBJ whole genome shotgun (WGS) entry which is preliminary data.</text>
</comment>
<sequence length="81" mass="9460">MKYFLIILFIAIVVALITGFYVKPDDPKMGDLLIGLSVSGLFLVLMPLFVYHRWKNKNVKDYMLTKENIEKMQAYSKDKKL</sequence>
<proteinExistence type="predicted"/>
<reference evidence="2" key="1">
    <citation type="submission" date="2021-07" db="EMBL/GenBank/DDBJ databases">
        <title>Aureisphaera sp. CAU 1614 isolated from sea sediment.</title>
        <authorList>
            <person name="Kim W."/>
        </authorList>
    </citation>
    <scope>NUCLEOTIDE SEQUENCE</scope>
    <source>
        <strain evidence="2">CAU 1614</strain>
    </source>
</reference>
<keyword evidence="1" id="KW-1133">Transmembrane helix</keyword>
<protein>
    <submittedName>
        <fullName evidence="2">Uncharacterized protein</fullName>
    </submittedName>
</protein>
<accession>A0A9X1FR41</accession>
<dbReference type="AlphaFoldDB" id="A0A9X1FR41"/>